<sequence>MNSIFGPAKAWFVSLPTSSPASDPEPAARSSSNSTSGHSHANDASSSSPKSTKPDDESSSDDDCFNAAIQDRLRQNPVQEIPKEEKVEDKEPFGGRFENMRAVHAKESKGTEDSDHATKSLQPAFPISSIKHDKPTSSNTQSNNYNATSKPSTNGSNKGEGTESEGAINLPVSQSASSTNRIGTPIARHSRETPSIVETGSSKRPLVVQDIEALSRSGSVDSAKRRRLSIGRHQTPCFDQLFSKDQRQRFKRESGSSHSRTRAPSRPLSKNLVSRMSPGSNLDKAKSKEIVKSIRDTPTTAGAKATEKIQQIKERAKEAQTPKRTEEQVVREFTKAPIESLFGGKPASNPTGTIVASSSQQNKAAKSIFGDKTASNPTNTIVPSRSQPTKDTRGTQGDKNQTSRQPATHRAAQATQPSLPIKKPSQPGDAITYEDHFKHIKDKYPQPKPATIVNRLPDIQQSSKENGRPLRTPTARKRNKPTATLASSSKNPPTPRTNINAGPTVLPSVPAPPHHLPAAPSAPEPAPAAAIPPPPPTKAVPAQSLLSPTDVILQYVIYRTDKYCPLTDPNTPHFRTKPVFISKKEANETCGRRVFEWIKTIPIEDFRNLDRQFMGNNLFQGTITYEDGDVQLYYVREEAKILGEVVKKRGLWLDEEGMGIYTKKMWAVWAVRYYSNGEEEEHQQQGQEGKHEGASSVGGGVGSGRVEVVDEGNEGDDEDDGEEDEDLLGDRTVNEQLNEGVVEVGEGVGQESSEGSGVMAGEGVDKTGEKISDDLDISVVQMNLDSQTEGHQTQTEPEIHTQQEVTSETQSKTQTQSENQSHASPQTQLEGHHRANIQGHPEPHKTGVEGHSGPQPEPNPPTNLSTPARTEHNVSNPTQPQTQPTKPPRPPTPPLPCSLYSPPPPSTIYSSSSESDTEHPSRSSRTRGRSLPNNIPPPPPPLPSSILLTPKTTHHGTFTTLRLANLEVLEVFKQLARPGTARYSDVYHWREEVLPEAERVFKEMGCNDDDGDNDREGKEEGGGIEKTPIKLEWVPDAQLFKWRFRKVEVWVEELELKGPKDLGGLEVKMPQGNSGNSGSFGPSGLSGSKTGSGSGSGSGTGTASSSSATGNGNVRAGTRTGTTVKVTTTSPKTAPDNTPTTHEQWKHYKNAQPVLAAKAKAKKRRRPTREEKGKGKAVDVDPVVTNKGTGNGAEQGIVDAWAAELGGSEDGDLSEED</sequence>
<reference evidence="2" key="1">
    <citation type="journal article" date="2023" name="Mol. Phylogenet. Evol.">
        <title>Genome-scale phylogeny and comparative genomics of the fungal order Sordariales.</title>
        <authorList>
            <person name="Hensen N."/>
            <person name="Bonometti L."/>
            <person name="Westerberg I."/>
            <person name="Brannstrom I.O."/>
            <person name="Guillou S."/>
            <person name="Cros-Aarteil S."/>
            <person name="Calhoun S."/>
            <person name="Haridas S."/>
            <person name="Kuo A."/>
            <person name="Mondo S."/>
            <person name="Pangilinan J."/>
            <person name="Riley R."/>
            <person name="LaButti K."/>
            <person name="Andreopoulos B."/>
            <person name="Lipzen A."/>
            <person name="Chen C."/>
            <person name="Yan M."/>
            <person name="Daum C."/>
            <person name="Ng V."/>
            <person name="Clum A."/>
            <person name="Steindorff A."/>
            <person name="Ohm R.A."/>
            <person name="Martin F."/>
            <person name="Silar P."/>
            <person name="Natvig D.O."/>
            <person name="Lalanne C."/>
            <person name="Gautier V."/>
            <person name="Ament-Velasquez S.L."/>
            <person name="Kruys A."/>
            <person name="Hutchinson M.I."/>
            <person name="Powell A.J."/>
            <person name="Barry K."/>
            <person name="Miller A.N."/>
            <person name="Grigoriev I.V."/>
            <person name="Debuchy R."/>
            <person name="Gladieux P."/>
            <person name="Hiltunen Thoren M."/>
            <person name="Johannesson H."/>
        </authorList>
    </citation>
    <scope>NUCLEOTIDE SEQUENCE</scope>
    <source>
        <strain evidence="2">CBS 560.94</strain>
    </source>
</reference>
<feature type="compositionally biased region" description="Low complexity" evidence="1">
    <location>
        <begin position="30"/>
        <end position="51"/>
    </location>
</feature>
<feature type="compositionally biased region" description="Polar residues" evidence="1">
    <location>
        <begin position="481"/>
        <end position="501"/>
    </location>
</feature>
<feature type="region of interest" description="Disordered" evidence="1">
    <location>
        <begin position="14"/>
        <end position="202"/>
    </location>
</feature>
<evidence type="ECO:0000313" key="3">
    <source>
        <dbReference type="Proteomes" id="UP001278500"/>
    </source>
</evidence>
<dbReference type="Proteomes" id="UP001278500">
    <property type="component" value="Unassembled WGS sequence"/>
</dbReference>
<feature type="compositionally biased region" description="Polar residues" evidence="1">
    <location>
        <begin position="373"/>
        <end position="387"/>
    </location>
</feature>
<feature type="compositionally biased region" description="Basic and acidic residues" evidence="1">
    <location>
        <begin position="242"/>
        <end position="255"/>
    </location>
</feature>
<feature type="compositionally biased region" description="Gly residues" evidence="1">
    <location>
        <begin position="1090"/>
        <end position="1100"/>
    </location>
</feature>
<feature type="compositionally biased region" description="Polar residues" evidence="1">
    <location>
        <begin position="171"/>
        <end position="182"/>
    </location>
</feature>
<feature type="compositionally biased region" description="Pro residues" evidence="1">
    <location>
        <begin position="885"/>
        <end position="906"/>
    </location>
</feature>
<feature type="compositionally biased region" description="Basic and acidic residues" evidence="1">
    <location>
        <begin position="433"/>
        <end position="445"/>
    </location>
</feature>
<feature type="compositionally biased region" description="Acidic residues" evidence="1">
    <location>
        <begin position="1207"/>
        <end position="1217"/>
    </location>
</feature>
<feature type="compositionally biased region" description="Polar residues" evidence="1">
    <location>
        <begin position="271"/>
        <end position="280"/>
    </location>
</feature>
<feature type="compositionally biased region" description="Basic and acidic residues" evidence="1">
    <location>
        <begin position="1014"/>
        <end position="1026"/>
    </location>
</feature>
<feature type="compositionally biased region" description="Polar residues" evidence="1">
    <location>
        <begin position="786"/>
        <end position="796"/>
    </location>
</feature>
<feature type="compositionally biased region" description="Low complexity" evidence="1">
    <location>
        <begin position="734"/>
        <end position="757"/>
    </location>
</feature>
<feature type="region of interest" description="Disordered" evidence="1">
    <location>
        <begin position="1061"/>
        <end position="1217"/>
    </location>
</feature>
<dbReference type="AlphaFoldDB" id="A0AAE0MQ94"/>
<feature type="compositionally biased region" description="Polar residues" evidence="1">
    <location>
        <begin position="136"/>
        <end position="159"/>
    </location>
</feature>
<organism evidence="2 3">
    <name type="scientific">Neurospora tetraspora</name>
    <dbReference type="NCBI Taxonomy" id="94610"/>
    <lineage>
        <taxon>Eukaryota</taxon>
        <taxon>Fungi</taxon>
        <taxon>Dikarya</taxon>
        <taxon>Ascomycota</taxon>
        <taxon>Pezizomycotina</taxon>
        <taxon>Sordariomycetes</taxon>
        <taxon>Sordariomycetidae</taxon>
        <taxon>Sordariales</taxon>
        <taxon>Sordariaceae</taxon>
        <taxon>Neurospora</taxon>
    </lineage>
</organism>
<feature type="compositionally biased region" description="Pro residues" evidence="1">
    <location>
        <begin position="934"/>
        <end position="943"/>
    </location>
</feature>
<feature type="compositionally biased region" description="Low complexity" evidence="1">
    <location>
        <begin position="1072"/>
        <end position="1089"/>
    </location>
</feature>
<feature type="compositionally biased region" description="Basic and acidic residues" evidence="1">
    <location>
        <begin position="305"/>
        <end position="334"/>
    </location>
</feature>
<feature type="compositionally biased region" description="Basic and acidic residues" evidence="1">
    <location>
        <begin position="1168"/>
        <end position="1179"/>
    </location>
</feature>
<feature type="region of interest" description="Disordered" evidence="1">
    <location>
        <begin position="786"/>
        <end position="948"/>
    </location>
</feature>
<dbReference type="RefSeq" id="XP_062679941.1">
    <property type="nucleotide sequence ID" value="XM_062822844.1"/>
</dbReference>
<accession>A0AAE0MQ94</accession>
<name>A0AAE0MQ94_9PEZI</name>
<keyword evidence="3" id="KW-1185">Reference proteome</keyword>
<reference evidence="2" key="2">
    <citation type="submission" date="2023-06" db="EMBL/GenBank/DDBJ databases">
        <authorList>
            <consortium name="Lawrence Berkeley National Laboratory"/>
            <person name="Haridas S."/>
            <person name="Hensen N."/>
            <person name="Bonometti L."/>
            <person name="Westerberg I."/>
            <person name="Brannstrom I.O."/>
            <person name="Guillou S."/>
            <person name="Cros-Aarteil S."/>
            <person name="Calhoun S."/>
            <person name="Kuo A."/>
            <person name="Mondo S."/>
            <person name="Pangilinan J."/>
            <person name="Riley R."/>
            <person name="Labutti K."/>
            <person name="Andreopoulos B."/>
            <person name="Lipzen A."/>
            <person name="Chen C."/>
            <person name="Yanf M."/>
            <person name="Daum C."/>
            <person name="Ng V."/>
            <person name="Clum A."/>
            <person name="Steindorff A."/>
            <person name="Ohm R."/>
            <person name="Martin F."/>
            <person name="Silar P."/>
            <person name="Natvig D."/>
            <person name="Lalanne C."/>
            <person name="Gautier V."/>
            <person name="Ament-Velasquez S.L."/>
            <person name="Kruys A."/>
            <person name="Hutchinson M.I."/>
            <person name="Powell A.J."/>
            <person name="Barry K."/>
            <person name="Miller A.N."/>
            <person name="Grigoriev I.V."/>
            <person name="Debuchy R."/>
            <person name="Gladieux P."/>
            <person name="Thoren M.H."/>
            <person name="Johannesson H."/>
        </authorList>
    </citation>
    <scope>NUCLEOTIDE SEQUENCE</scope>
    <source>
        <strain evidence="2">CBS 560.94</strain>
    </source>
</reference>
<evidence type="ECO:0000313" key="2">
    <source>
        <dbReference type="EMBL" id="KAK3340999.1"/>
    </source>
</evidence>
<dbReference type="EMBL" id="JAUEPP010000006">
    <property type="protein sequence ID" value="KAK3340999.1"/>
    <property type="molecule type" value="Genomic_DNA"/>
</dbReference>
<feature type="region of interest" description="Disordered" evidence="1">
    <location>
        <begin position="238"/>
        <end position="542"/>
    </location>
</feature>
<feature type="compositionally biased region" description="Basic and acidic residues" evidence="1">
    <location>
        <begin position="283"/>
        <end position="295"/>
    </location>
</feature>
<feature type="compositionally biased region" description="Low complexity" evidence="1">
    <location>
        <begin position="356"/>
        <end position="367"/>
    </location>
</feature>
<feature type="compositionally biased region" description="Acidic residues" evidence="1">
    <location>
        <begin position="709"/>
        <end position="727"/>
    </location>
</feature>
<feature type="region of interest" description="Disordered" evidence="1">
    <location>
        <begin position="1004"/>
        <end position="1026"/>
    </location>
</feature>
<evidence type="ECO:0000256" key="1">
    <source>
        <dbReference type="SAM" id="MobiDB-lite"/>
    </source>
</evidence>
<feature type="compositionally biased region" description="Basic and acidic residues" evidence="1">
    <location>
        <begin position="81"/>
        <end position="118"/>
    </location>
</feature>
<feature type="compositionally biased region" description="Polar residues" evidence="1">
    <location>
        <begin position="862"/>
        <end position="876"/>
    </location>
</feature>
<feature type="region of interest" description="Disordered" evidence="1">
    <location>
        <begin position="680"/>
        <end position="771"/>
    </location>
</feature>
<feature type="compositionally biased region" description="Polar residues" evidence="1">
    <location>
        <begin position="394"/>
        <end position="406"/>
    </location>
</feature>
<protein>
    <submittedName>
        <fullName evidence="2">Uncharacterized protein</fullName>
    </submittedName>
</protein>
<dbReference type="GeneID" id="87859998"/>
<comment type="caution">
    <text evidence="2">The sequence shown here is derived from an EMBL/GenBank/DDBJ whole genome shotgun (WGS) entry which is preliminary data.</text>
</comment>
<proteinExistence type="predicted"/>
<feature type="compositionally biased region" description="Pro residues" evidence="1">
    <location>
        <begin position="509"/>
        <end position="538"/>
    </location>
</feature>
<feature type="compositionally biased region" description="Low complexity" evidence="1">
    <location>
        <begin position="1101"/>
        <end position="1135"/>
    </location>
</feature>
<feature type="compositionally biased region" description="Low complexity" evidence="1">
    <location>
        <begin position="802"/>
        <end position="821"/>
    </location>
</feature>
<gene>
    <name evidence="2" type="ORF">B0H65DRAFT_278433</name>
</gene>